<organism evidence="2 3">
    <name type="scientific">Pleionea litopenaei</name>
    <dbReference type="NCBI Taxonomy" id="3070815"/>
    <lineage>
        <taxon>Bacteria</taxon>
        <taxon>Pseudomonadati</taxon>
        <taxon>Pseudomonadota</taxon>
        <taxon>Gammaproteobacteria</taxon>
        <taxon>Oceanospirillales</taxon>
        <taxon>Pleioneaceae</taxon>
        <taxon>Pleionea</taxon>
    </lineage>
</organism>
<gene>
    <name evidence="2" type="ORF">Q9312_14025</name>
</gene>
<dbReference type="InterPro" id="IPR027383">
    <property type="entry name" value="Znf_put"/>
</dbReference>
<dbReference type="RefSeq" id="WP_309201489.1">
    <property type="nucleotide sequence ID" value="NZ_CP133548.1"/>
</dbReference>
<evidence type="ECO:0000259" key="1">
    <source>
        <dbReference type="Pfam" id="PF13490"/>
    </source>
</evidence>
<dbReference type="Pfam" id="PF13490">
    <property type="entry name" value="zf-HC2"/>
    <property type="match status" value="1"/>
</dbReference>
<evidence type="ECO:0000313" key="3">
    <source>
        <dbReference type="Proteomes" id="UP001239782"/>
    </source>
</evidence>
<dbReference type="AlphaFoldDB" id="A0AA51RRK0"/>
<dbReference type="EMBL" id="CP133548">
    <property type="protein sequence ID" value="WMS86337.1"/>
    <property type="molecule type" value="Genomic_DNA"/>
</dbReference>
<proteinExistence type="predicted"/>
<reference evidence="2 3" key="1">
    <citation type="submission" date="2023-08" db="EMBL/GenBank/DDBJ databases">
        <title>Pleionea litopenaei sp. nov., isolated from stomach of juvenile Litopenaeus vannamei.</title>
        <authorList>
            <person name="Rho A.M."/>
            <person name="Hwang C.Y."/>
        </authorList>
    </citation>
    <scope>NUCLEOTIDE SEQUENCE [LARGE SCALE GENOMIC DNA]</scope>
    <source>
        <strain evidence="2 3">HL-JVS1</strain>
    </source>
</reference>
<sequence>MSELSSQRLDEPLPLWRRAGFRAHLFICQSCREYVKHMSTTRRVVRLWLDAKVMPPAVKNKLLAQFKKSSESEQPKR</sequence>
<dbReference type="Proteomes" id="UP001239782">
    <property type="component" value="Chromosome"/>
</dbReference>
<feature type="domain" description="Putative zinc-finger" evidence="1">
    <location>
        <begin position="3"/>
        <end position="32"/>
    </location>
</feature>
<evidence type="ECO:0000313" key="2">
    <source>
        <dbReference type="EMBL" id="WMS86337.1"/>
    </source>
</evidence>
<name>A0AA51RRK0_9GAMM</name>
<dbReference type="KEGG" id="plei:Q9312_14025"/>
<keyword evidence="3" id="KW-1185">Reference proteome</keyword>
<protein>
    <submittedName>
        <fullName evidence="2">Zf-HC2 domain-containing protein</fullName>
    </submittedName>
</protein>
<accession>A0AA51RRK0</accession>